<evidence type="ECO:0000256" key="1">
    <source>
        <dbReference type="SAM" id="MobiDB-lite"/>
    </source>
</evidence>
<accession>G0MMS8</accession>
<sequence length="477" mass="55107">MVREKNKNPIKLDAEPVPELVREVELTILAEQSNSEAILMDVSKSELNSETIAHQFFKTIWRGHIPVEATDSNFFPMEWDAKEHAHTIRLNLFRQNPADSPSQSNREDPRSRRNQNNAVNSINVIHGVKKLIKGKKNFRKTTPVPLRHNLSNNVGLREITSECFDDLKLKRFHIDCHFKKKMKEYVNNNLDINGHTGNSERQLRSEFLDQQIENWSPECLNEITKQLLSSDQFFPFFRRNTMKYNIPTAVLAEFFKKYARRFPLKVNSKVGHFYLCTGEIKWFPRKIPSILKKSYGISTRPQDRVVWRKMRKGYALGTMDGFDENPKSTSLLSGNFVKMVREKNKNPIKSVPESLNLVPEPLKIEEPTQLDSTSNSVAQSKSGQKLMEISKLVLSSKTTVQDFLTTLRNEGFAAETVRIHSLLMEPDMKQAMATSSSSDSIPVERRRPDAERSTYREVRYASWKQSSAQLINYSKMH</sequence>
<evidence type="ECO:0000313" key="3">
    <source>
        <dbReference type="Proteomes" id="UP000008068"/>
    </source>
</evidence>
<reference evidence="3" key="1">
    <citation type="submission" date="2011-07" db="EMBL/GenBank/DDBJ databases">
        <authorList>
            <consortium name="Caenorhabditis brenneri Sequencing and Analysis Consortium"/>
            <person name="Wilson R.K."/>
        </authorList>
    </citation>
    <scope>NUCLEOTIDE SEQUENCE [LARGE SCALE GENOMIC DNA]</scope>
    <source>
        <strain evidence="3">PB2801</strain>
    </source>
</reference>
<keyword evidence="3" id="KW-1185">Reference proteome</keyword>
<feature type="region of interest" description="Disordered" evidence="1">
    <location>
        <begin position="94"/>
        <end position="119"/>
    </location>
</feature>
<feature type="compositionally biased region" description="Basic and acidic residues" evidence="1">
    <location>
        <begin position="442"/>
        <end position="452"/>
    </location>
</feature>
<evidence type="ECO:0000313" key="2">
    <source>
        <dbReference type="EMBL" id="EGT37551.1"/>
    </source>
</evidence>
<dbReference type="EMBL" id="GL379802">
    <property type="protein sequence ID" value="EGT37551.1"/>
    <property type="molecule type" value="Genomic_DNA"/>
</dbReference>
<dbReference type="AlphaFoldDB" id="G0MMS8"/>
<dbReference type="HOGENOM" id="CLU_572712_0_0_1"/>
<name>G0MMS8_CAEBE</name>
<feature type="compositionally biased region" description="Polar residues" evidence="1">
    <location>
        <begin position="94"/>
        <end position="104"/>
    </location>
</feature>
<protein>
    <submittedName>
        <fullName evidence="2">Uncharacterized protein</fullName>
    </submittedName>
</protein>
<feature type="region of interest" description="Disordered" evidence="1">
    <location>
        <begin position="431"/>
        <end position="452"/>
    </location>
</feature>
<dbReference type="Proteomes" id="UP000008068">
    <property type="component" value="Unassembled WGS sequence"/>
</dbReference>
<organism evidence="3">
    <name type="scientific">Caenorhabditis brenneri</name>
    <name type="common">Nematode worm</name>
    <dbReference type="NCBI Taxonomy" id="135651"/>
    <lineage>
        <taxon>Eukaryota</taxon>
        <taxon>Metazoa</taxon>
        <taxon>Ecdysozoa</taxon>
        <taxon>Nematoda</taxon>
        <taxon>Chromadorea</taxon>
        <taxon>Rhabditida</taxon>
        <taxon>Rhabditina</taxon>
        <taxon>Rhabditomorpha</taxon>
        <taxon>Rhabditoidea</taxon>
        <taxon>Rhabditidae</taxon>
        <taxon>Peloderinae</taxon>
        <taxon>Caenorhabditis</taxon>
    </lineage>
</organism>
<dbReference type="InParanoid" id="G0MMS8"/>
<gene>
    <name evidence="2" type="ORF">CAEBREN_01328</name>
</gene>
<proteinExistence type="predicted"/>